<comment type="caution">
    <text evidence="8">The sequence shown here is derived from an EMBL/GenBank/DDBJ whole genome shotgun (WGS) entry which is preliminary data.</text>
</comment>
<evidence type="ECO:0000256" key="3">
    <source>
        <dbReference type="ARBA" id="ARBA00022723"/>
    </source>
</evidence>
<dbReference type="CDD" id="cd11029">
    <property type="entry name" value="CYP107-like"/>
    <property type="match status" value="1"/>
</dbReference>
<dbReference type="PROSITE" id="PS00086">
    <property type="entry name" value="CYTOCHROME_P450"/>
    <property type="match status" value="1"/>
</dbReference>
<dbReference type="InterPro" id="IPR002397">
    <property type="entry name" value="Cyt_P450_B"/>
</dbReference>
<keyword evidence="4 7" id="KW-0560">Oxidoreductase</keyword>
<keyword evidence="5 7" id="KW-0408">Iron</keyword>
<evidence type="ECO:0000256" key="4">
    <source>
        <dbReference type="ARBA" id="ARBA00023002"/>
    </source>
</evidence>
<protein>
    <submittedName>
        <fullName evidence="8">Cytochrome P450</fullName>
    </submittedName>
</protein>
<sequence>MEKVVFDITSPEYRKDPYPVYAHFREHDPVHYFTFKGFQEEVPSWLITRYDDCVALLRDNRLTKDVNNIFSKEDLQKRSEDRDLAFLSEHMLMKDPPDHTRLRSLVHQVFTPRMIENLRTRIEEIADQLLDEMEKKSTGELLSDFAFPLPIIVISEMMGIPPEKREQFRIWSNALIDESNDESKIKDTQLKMKAFKNYIGELIKARREHPTDDVISGLVQAEENGEKLSEEELFSMLFLLIIAGHETTVNLIANGTLALLKHPDQFKRLKEQPELIGTAVEELLRFTNPVQITTQRWANEDFVFHGQPIKKGDGVWIAIGSANRDPAQFEKPEKLDIGRTPNRHIAFGFGIHFCLGAPLARLEGQIALNALFKRFPHMELAIEEDQIKWRNASIFRGLVELPVRFS</sequence>
<evidence type="ECO:0000313" key="8">
    <source>
        <dbReference type="EMBL" id="MBD1373079.1"/>
    </source>
</evidence>
<dbReference type="PANTHER" id="PTHR46696">
    <property type="entry name" value="P450, PUTATIVE (EUROFUNG)-RELATED"/>
    <property type="match status" value="1"/>
</dbReference>
<evidence type="ECO:0000256" key="1">
    <source>
        <dbReference type="ARBA" id="ARBA00010617"/>
    </source>
</evidence>
<dbReference type="GO" id="GO:0005506">
    <property type="term" value="F:iron ion binding"/>
    <property type="evidence" value="ECO:0007669"/>
    <property type="project" value="InterPro"/>
</dbReference>
<keyword evidence="3 7" id="KW-0479">Metal-binding</keyword>
<keyword evidence="6 7" id="KW-0503">Monooxygenase</keyword>
<dbReference type="FunFam" id="1.10.630.10:FF:000018">
    <property type="entry name" value="Cytochrome P450 monooxygenase"/>
    <property type="match status" value="1"/>
</dbReference>
<reference evidence="8" key="1">
    <citation type="submission" date="2020-09" db="EMBL/GenBank/DDBJ databases">
        <title>A novel bacterium of genus Hazenella, isolated from South China Sea.</title>
        <authorList>
            <person name="Huang H."/>
            <person name="Mo K."/>
            <person name="Hu Y."/>
        </authorList>
    </citation>
    <scope>NUCLEOTIDE SEQUENCE</scope>
    <source>
        <strain evidence="8">IB182357</strain>
    </source>
</reference>
<dbReference type="InterPro" id="IPR001128">
    <property type="entry name" value="Cyt_P450"/>
</dbReference>
<dbReference type="GO" id="GO:0004497">
    <property type="term" value="F:monooxygenase activity"/>
    <property type="evidence" value="ECO:0007669"/>
    <property type="project" value="UniProtKB-KW"/>
</dbReference>
<dbReference type="Pfam" id="PF00067">
    <property type="entry name" value="p450"/>
    <property type="match status" value="1"/>
</dbReference>
<evidence type="ECO:0000256" key="6">
    <source>
        <dbReference type="ARBA" id="ARBA00023033"/>
    </source>
</evidence>
<proteinExistence type="inferred from homology"/>
<dbReference type="PANTHER" id="PTHR46696:SF1">
    <property type="entry name" value="CYTOCHROME P450 YJIB-RELATED"/>
    <property type="match status" value="1"/>
</dbReference>
<dbReference type="AlphaFoldDB" id="A0A926RV21"/>
<keyword evidence="2 7" id="KW-0349">Heme</keyword>
<evidence type="ECO:0000313" key="9">
    <source>
        <dbReference type="Proteomes" id="UP000661691"/>
    </source>
</evidence>
<dbReference type="PRINTS" id="PR00359">
    <property type="entry name" value="BP450"/>
</dbReference>
<evidence type="ECO:0000256" key="5">
    <source>
        <dbReference type="ARBA" id="ARBA00023004"/>
    </source>
</evidence>
<gene>
    <name evidence="8" type="ORF">IC620_12015</name>
</gene>
<accession>A0A926RV21</accession>
<dbReference type="SUPFAM" id="SSF48264">
    <property type="entry name" value="Cytochrome P450"/>
    <property type="match status" value="1"/>
</dbReference>
<organism evidence="8 9">
    <name type="scientific">Polycladospora coralii</name>
    <dbReference type="NCBI Taxonomy" id="2771432"/>
    <lineage>
        <taxon>Bacteria</taxon>
        <taxon>Bacillati</taxon>
        <taxon>Bacillota</taxon>
        <taxon>Bacilli</taxon>
        <taxon>Bacillales</taxon>
        <taxon>Thermoactinomycetaceae</taxon>
        <taxon>Polycladospora</taxon>
    </lineage>
</organism>
<dbReference type="GO" id="GO:0016705">
    <property type="term" value="F:oxidoreductase activity, acting on paired donors, with incorporation or reduction of molecular oxygen"/>
    <property type="evidence" value="ECO:0007669"/>
    <property type="project" value="InterPro"/>
</dbReference>
<dbReference type="Proteomes" id="UP000661691">
    <property type="component" value="Unassembled WGS sequence"/>
</dbReference>
<comment type="similarity">
    <text evidence="1 7">Belongs to the cytochrome P450 family.</text>
</comment>
<dbReference type="GO" id="GO:0020037">
    <property type="term" value="F:heme binding"/>
    <property type="evidence" value="ECO:0007669"/>
    <property type="project" value="InterPro"/>
</dbReference>
<dbReference type="RefSeq" id="WP_191142306.1">
    <property type="nucleotide sequence ID" value="NZ_JACXAH010000016.1"/>
</dbReference>
<dbReference type="InterPro" id="IPR036396">
    <property type="entry name" value="Cyt_P450_sf"/>
</dbReference>
<dbReference type="InterPro" id="IPR017972">
    <property type="entry name" value="Cyt_P450_CS"/>
</dbReference>
<evidence type="ECO:0000256" key="7">
    <source>
        <dbReference type="RuleBase" id="RU000461"/>
    </source>
</evidence>
<dbReference type="EMBL" id="JACXAH010000016">
    <property type="protein sequence ID" value="MBD1373079.1"/>
    <property type="molecule type" value="Genomic_DNA"/>
</dbReference>
<name>A0A926RV21_9BACL</name>
<dbReference type="Gene3D" id="1.10.630.10">
    <property type="entry name" value="Cytochrome P450"/>
    <property type="match status" value="1"/>
</dbReference>
<evidence type="ECO:0000256" key="2">
    <source>
        <dbReference type="ARBA" id="ARBA00022617"/>
    </source>
</evidence>
<keyword evidence="9" id="KW-1185">Reference proteome</keyword>